<evidence type="ECO:0000313" key="15">
    <source>
        <dbReference type="Ensembl" id="ENSMODP00000018413.4"/>
    </source>
</evidence>
<feature type="compositionally biased region" description="Polar residues" evidence="12">
    <location>
        <begin position="540"/>
        <end position="553"/>
    </location>
</feature>
<evidence type="ECO:0000256" key="4">
    <source>
        <dbReference type="ARBA" id="ARBA00022729"/>
    </source>
</evidence>
<evidence type="ECO:0000256" key="13">
    <source>
        <dbReference type="SAM" id="Phobius"/>
    </source>
</evidence>
<dbReference type="SUPFAM" id="SSF49313">
    <property type="entry name" value="Cadherin-like"/>
    <property type="match status" value="3"/>
</dbReference>
<dbReference type="PANTHER" id="PTHR24028:SF46">
    <property type="entry name" value="PROTOCADHERIN-8"/>
    <property type="match status" value="1"/>
</dbReference>
<evidence type="ECO:0000256" key="10">
    <source>
        <dbReference type="ARBA" id="ARBA00023180"/>
    </source>
</evidence>
<feature type="region of interest" description="Disordered" evidence="12">
    <location>
        <begin position="394"/>
        <end position="419"/>
    </location>
</feature>
<feature type="region of interest" description="Disordered" evidence="12">
    <location>
        <begin position="713"/>
        <end position="733"/>
    </location>
</feature>
<dbReference type="FunFam" id="2.60.40.60:FF:000396">
    <property type="entry name" value="Protocadherin gamma subfamily C, 4"/>
    <property type="match status" value="1"/>
</dbReference>
<evidence type="ECO:0000256" key="11">
    <source>
        <dbReference type="PROSITE-ProRule" id="PRU00043"/>
    </source>
</evidence>
<feature type="domain" description="Cadherin" evidence="14">
    <location>
        <begin position="1"/>
        <end position="30"/>
    </location>
</feature>
<keyword evidence="9 13" id="KW-0472">Membrane</keyword>
<comment type="subcellular location">
    <subcellularLocation>
        <location evidence="1">Cell membrane</location>
        <topology evidence="1">Single-pass type I membrane protein</topology>
    </subcellularLocation>
</comment>
<keyword evidence="4" id="KW-0732">Signal</keyword>
<dbReference type="GO" id="GO:0050839">
    <property type="term" value="F:cell adhesion molecule binding"/>
    <property type="evidence" value="ECO:0000318"/>
    <property type="project" value="GO_Central"/>
</dbReference>
<dbReference type="Pfam" id="PF00028">
    <property type="entry name" value="Cadherin"/>
    <property type="match status" value="3"/>
</dbReference>
<evidence type="ECO:0000256" key="8">
    <source>
        <dbReference type="ARBA" id="ARBA00022989"/>
    </source>
</evidence>
<dbReference type="GO" id="GO:0098609">
    <property type="term" value="P:cell-cell adhesion"/>
    <property type="evidence" value="ECO:0000318"/>
    <property type="project" value="GO_Central"/>
</dbReference>
<reference evidence="15" key="3">
    <citation type="submission" date="2025-09" db="UniProtKB">
        <authorList>
            <consortium name="Ensembl"/>
        </authorList>
    </citation>
    <scope>IDENTIFICATION</scope>
</reference>
<name>F6ZCS7_MONDO</name>
<feature type="region of interest" description="Disordered" evidence="12">
    <location>
        <begin position="473"/>
        <end position="593"/>
    </location>
</feature>
<dbReference type="AlphaFoldDB" id="F6ZCS7"/>
<dbReference type="eggNOG" id="KOG3594">
    <property type="taxonomic scope" value="Eukaryota"/>
</dbReference>
<dbReference type="FunFam" id="2.60.40.60:FF:000004">
    <property type="entry name" value="Protocadherin 1 gamma 2"/>
    <property type="match status" value="1"/>
</dbReference>
<feature type="domain" description="Cadherin" evidence="14">
    <location>
        <begin position="169"/>
        <end position="280"/>
    </location>
</feature>
<feature type="domain" description="Cadherin" evidence="14">
    <location>
        <begin position="72"/>
        <end position="168"/>
    </location>
</feature>
<dbReference type="CDD" id="cd11304">
    <property type="entry name" value="Cadherin_repeat"/>
    <property type="match status" value="4"/>
</dbReference>
<dbReference type="Bgee" id="ENSMODG00000014727">
    <property type="expression patterns" value="Expressed in spinal cord and 4 other cell types or tissues"/>
</dbReference>
<dbReference type="FunFam" id="2.60.40.60:FF:000003">
    <property type="entry name" value="Protocadherin alpha 2"/>
    <property type="match status" value="1"/>
</dbReference>
<keyword evidence="3 13" id="KW-0812">Transmembrane</keyword>
<keyword evidence="7" id="KW-0130">Cell adhesion</keyword>
<keyword evidence="16" id="KW-1185">Reference proteome</keyword>
<reference evidence="15" key="2">
    <citation type="submission" date="2025-08" db="UniProtKB">
        <authorList>
            <consortium name="Ensembl"/>
        </authorList>
    </citation>
    <scope>IDENTIFICATION</scope>
</reference>
<evidence type="ECO:0000256" key="9">
    <source>
        <dbReference type="ARBA" id="ARBA00023136"/>
    </source>
</evidence>
<dbReference type="InterPro" id="IPR020894">
    <property type="entry name" value="Cadherin_CS"/>
</dbReference>
<dbReference type="GO" id="GO:0005886">
    <property type="term" value="C:plasma membrane"/>
    <property type="evidence" value="ECO:0000318"/>
    <property type="project" value="GO_Central"/>
</dbReference>
<dbReference type="PANTHER" id="PTHR24028">
    <property type="entry name" value="CADHERIN-87A"/>
    <property type="match status" value="1"/>
</dbReference>
<reference evidence="15 16" key="1">
    <citation type="journal article" date="2007" name="Nature">
        <title>Genome of the marsupial Monodelphis domestica reveals innovation in non-coding sequences.</title>
        <authorList>
            <person name="Mikkelsen T.S."/>
            <person name="Wakefield M.J."/>
            <person name="Aken B."/>
            <person name="Amemiya C.T."/>
            <person name="Chang J.L."/>
            <person name="Duke S."/>
            <person name="Garber M."/>
            <person name="Gentles A.J."/>
            <person name="Goodstadt L."/>
            <person name="Heger A."/>
            <person name="Jurka J."/>
            <person name="Kamal M."/>
            <person name="Mauceli E."/>
            <person name="Searle S.M."/>
            <person name="Sharpe T."/>
            <person name="Baker M.L."/>
            <person name="Batzer M.A."/>
            <person name="Benos P.V."/>
            <person name="Belov K."/>
            <person name="Clamp M."/>
            <person name="Cook A."/>
            <person name="Cuff J."/>
            <person name="Das R."/>
            <person name="Davidow L."/>
            <person name="Deakin J.E."/>
            <person name="Fazzari M.J."/>
            <person name="Glass J.L."/>
            <person name="Grabherr M."/>
            <person name="Greally J.M."/>
            <person name="Gu W."/>
            <person name="Hore T.A."/>
            <person name="Huttley G.A."/>
            <person name="Kleber M."/>
            <person name="Jirtle R.L."/>
            <person name="Koina E."/>
            <person name="Lee J.T."/>
            <person name="Mahony S."/>
            <person name="Marra M.A."/>
            <person name="Miller R.D."/>
            <person name="Nicholls R.D."/>
            <person name="Oda M."/>
            <person name="Papenfuss A.T."/>
            <person name="Parra Z.E."/>
            <person name="Pollock D.D."/>
            <person name="Ray D.A."/>
            <person name="Schein J.E."/>
            <person name="Speed T.P."/>
            <person name="Thompson K."/>
            <person name="VandeBerg J.L."/>
            <person name="Wade C.M."/>
            <person name="Walker J.A."/>
            <person name="Waters P.D."/>
            <person name="Webber C."/>
            <person name="Weidman J.R."/>
            <person name="Xie X."/>
            <person name="Zody M.C."/>
            <person name="Baldwin J."/>
            <person name="Abdouelleil A."/>
            <person name="Abdulkadir J."/>
            <person name="Abebe A."/>
            <person name="Abera B."/>
            <person name="Abreu J."/>
            <person name="Acer S.C."/>
            <person name="Aftuck L."/>
            <person name="Alexander A."/>
            <person name="An P."/>
            <person name="Anderson E."/>
            <person name="Anderson S."/>
            <person name="Arachi H."/>
            <person name="Azer M."/>
            <person name="Bachantsang P."/>
            <person name="Barry A."/>
            <person name="Bayul T."/>
            <person name="Berlin A."/>
            <person name="Bessette D."/>
            <person name="Bloom T."/>
            <person name="Bloom T."/>
            <person name="Boguslavskiy L."/>
            <person name="Bonnet C."/>
            <person name="Boukhgalter B."/>
            <person name="Bourzgui I."/>
            <person name="Brown A."/>
            <person name="Cahill P."/>
            <person name="Channer S."/>
            <person name="Cheshatsang Y."/>
            <person name="Chuda L."/>
            <person name="Citroen M."/>
            <person name="Collymore A."/>
            <person name="Cooke P."/>
            <person name="Costello M."/>
            <person name="D'Aco K."/>
            <person name="Daza R."/>
            <person name="De Haan G."/>
            <person name="DeGray S."/>
            <person name="DeMaso C."/>
            <person name="Dhargay N."/>
            <person name="Dooley K."/>
            <person name="Dooley E."/>
            <person name="Doricent M."/>
            <person name="Dorje P."/>
            <person name="Dorjee K."/>
            <person name="Dupes A."/>
            <person name="Elong R."/>
            <person name="Falk J."/>
            <person name="Farina A."/>
            <person name="Faro S."/>
            <person name="Ferguson D."/>
            <person name="Fisher S."/>
            <person name="Foley C.D."/>
            <person name="Franke A."/>
            <person name="Friedrich D."/>
            <person name="Gadbois L."/>
            <person name="Gearin G."/>
            <person name="Gearin C.R."/>
            <person name="Giannoukos G."/>
            <person name="Goode T."/>
            <person name="Graham J."/>
            <person name="Grandbois E."/>
            <person name="Grewal S."/>
            <person name="Gyaltsen K."/>
            <person name="Hafez N."/>
            <person name="Hagos B."/>
            <person name="Hall J."/>
            <person name="Henson C."/>
            <person name="Hollinger A."/>
            <person name="Honan T."/>
            <person name="Huard M.D."/>
            <person name="Hughes L."/>
            <person name="Hurhula B."/>
            <person name="Husby M.E."/>
            <person name="Kamat A."/>
            <person name="Kanga B."/>
            <person name="Kashin S."/>
            <person name="Khazanovich D."/>
            <person name="Kisner P."/>
            <person name="Lance K."/>
            <person name="Lara M."/>
            <person name="Lee W."/>
            <person name="Lennon N."/>
            <person name="Letendre F."/>
            <person name="LeVine R."/>
            <person name="Lipovsky A."/>
            <person name="Liu X."/>
            <person name="Liu J."/>
            <person name="Liu S."/>
            <person name="Lokyitsang T."/>
            <person name="Lokyitsang Y."/>
            <person name="Lubonja R."/>
            <person name="Lui A."/>
            <person name="MacDonald P."/>
            <person name="Magnisalis V."/>
            <person name="Maru K."/>
            <person name="Matthews C."/>
            <person name="McCusker W."/>
            <person name="McDonough S."/>
            <person name="Mehta T."/>
            <person name="Meldrim J."/>
            <person name="Meneus L."/>
            <person name="Mihai O."/>
            <person name="Mihalev A."/>
            <person name="Mihova T."/>
            <person name="Mittelman R."/>
            <person name="Mlenga V."/>
            <person name="Montmayeur A."/>
            <person name="Mulrain L."/>
            <person name="Navidi A."/>
            <person name="Naylor J."/>
            <person name="Negash T."/>
            <person name="Nguyen T."/>
            <person name="Nguyen N."/>
            <person name="Nicol R."/>
            <person name="Norbu C."/>
            <person name="Norbu N."/>
            <person name="Novod N."/>
            <person name="O'Neill B."/>
            <person name="Osman S."/>
            <person name="Markiewicz E."/>
            <person name="Oyono O.L."/>
            <person name="Patti C."/>
            <person name="Phunkhang P."/>
            <person name="Pierre F."/>
            <person name="Priest M."/>
            <person name="Raghuraman S."/>
            <person name="Rege F."/>
            <person name="Reyes R."/>
            <person name="Rise C."/>
            <person name="Rogov P."/>
            <person name="Ross K."/>
            <person name="Ryan E."/>
            <person name="Settipalli S."/>
            <person name="Shea T."/>
            <person name="Sherpa N."/>
            <person name="Shi L."/>
            <person name="Shih D."/>
            <person name="Sparrow T."/>
            <person name="Spaulding J."/>
            <person name="Stalker J."/>
            <person name="Stange-Thomann N."/>
            <person name="Stavropoulos S."/>
            <person name="Stone C."/>
            <person name="Strader C."/>
            <person name="Tesfaye S."/>
            <person name="Thomson T."/>
            <person name="Thoulutsang Y."/>
            <person name="Thoulutsang D."/>
            <person name="Topham K."/>
            <person name="Topping I."/>
            <person name="Tsamla T."/>
            <person name="Vassiliev H."/>
            <person name="Vo A."/>
            <person name="Wangchuk T."/>
            <person name="Wangdi T."/>
            <person name="Weiand M."/>
            <person name="Wilkinson J."/>
            <person name="Wilson A."/>
            <person name="Yadav S."/>
            <person name="Young G."/>
            <person name="Yu Q."/>
            <person name="Zembek L."/>
            <person name="Zhong D."/>
            <person name="Zimmer A."/>
            <person name="Zwirko Z."/>
            <person name="Jaffe D.B."/>
            <person name="Alvarez P."/>
            <person name="Brockman W."/>
            <person name="Butler J."/>
            <person name="Chin C."/>
            <person name="Gnerre S."/>
            <person name="MacCallum I."/>
            <person name="Graves J.A."/>
            <person name="Ponting C.P."/>
            <person name="Breen M."/>
            <person name="Samollow P.B."/>
            <person name="Lander E.S."/>
            <person name="Lindblad-Toh K."/>
        </authorList>
    </citation>
    <scope>NUCLEOTIDE SEQUENCE [LARGE SCALE GENOMIC DNA]</scope>
</reference>
<feature type="compositionally biased region" description="Basic and acidic residues" evidence="12">
    <location>
        <begin position="572"/>
        <end position="582"/>
    </location>
</feature>
<dbReference type="InterPro" id="IPR015919">
    <property type="entry name" value="Cadherin-like_sf"/>
</dbReference>
<dbReference type="Ensembl" id="ENSMODT00000018746.4">
    <property type="protein sequence ID" value="ENSMODP00000018413.4"/>
    <property type="gene ID" value="ENSMODG00000014727.4"/>
</dbReference>
<dbReference type="SMART" id="SM00112">
    <property type="entry name" value="CA"/>
    <property type="match status" value="3"/>
</dbReference>
<dbReference type="PRINTS" id="PR00205">
    <property type="entry name" value="CADHERIN"/>
</dbReference>
<keyword evidence="5" id="KW-0677">Repeat</keyword>
<feature type="domain" description="Cadherin" evidence="14">
    <location>
        <begin position="286"/>
        <end position="399"/>
    </location>
</feature>
<feature type="transmembrane region" description="Helical" evidence="13">
    <location>
        <begin position="428"/>
        <end position="451"/>
    </location>
</feature>
<dbReference type="GO" id="GO:0005509">
    <property type="term" value="F:calcium ion binding"/>
    <property type="evidence" value="ECO:0007669"/>
    <property type="project" value="UniProtKB-UniRule"/>
</dbReference>
<dbReference type="InterPro" id="IPR002126">
    <property type="entry name" value="Cadherin-like_dom"/>
</dbReference>
<organism evidence="15 16">
    <name type="scientific">Monodelphis domestica</name>
    <name type="common">Gray short-tailed opossum</name>
    <dbReference type="NCBI Taxonomy" id="13616"/>
    <lineage>
        <taxon>Eukaryota</taxon>
        <taxon>Metazoa</taxon>
        <taxon>Chordata</taxon>
        <taxon>Craniata</taxon>
        <taxon>Vertebrata</taxon>
        <taxon>Euteleostomi</taxon>
        <taxon>Mammalia</taxon>
        <taxon>Metatheria</taxon>
        <taxon>Didelphimorphia</taxon>
        <taxon>Didelphidae</taxon>
        <taxon>Monodelphis</taxon>
    </lineage>
</organism>
<proteinExistence type="predicted"/>
<keyword evidence="8 13" id="KW-1133">Transmembrane helix</keyword>
<evidence type="ECO:0000256" key="2">
    <source>
        <dbReference type="ARBA" id="ARBA00022475"/>
    </source>
</evidence>
<keyword evidence="6 11" id="KW-0106">Calcium</keyword>
<dbReference type="PROSITE" id="PS50268">
    <property type="entry name" value="CADHERIN_2"/>
    <property type="match status" value="4"/>
</dbReference>
<evidence type="ECO:0000256" key="7">
    <source>
        <dbReference type="ARBA" id="ARBA00022889"/>
    </source>
</evidence>
<evidence type="ECO:0000256" key="1">
    <source>
        <dbReference type="ARBA" id="ARBA00004251"/>
    </source>
</evidence>
<dbReference type="Gene3D" id="2.60.40.60">
    <property type="entry name" value="Cadherins"/>
    <property type="match status" value="4"/>
</dbReference>
<dbReference type="GeneTree" id="ENSGT00940000155219"/>
<keyword evidence="2" id="KW-1003">Cell membrane</keyword>
<dbReference type="GO" id="GO:0007156">
    <property type="term" value="P:homophilic cell adhesion via plasma membrane adhesion molecules"/>
    <property type="evidence" value="ECO:0007669"/>
    <property type="project" value="InterPro"/>
</dbReference>
<protein>
    <recommendedName>
        <fullName evidence="14">Cadherin domain-containing protein</fullName>
    </recommendedName>
</protein>
<dbReference type="HOGENOM" id="CLU_006480_1_2_1"/>
<feature type="compositionally biased region" description="Low complexity" evidence="12">
    <location>
        <begin position="516"/>
        <end position="532"/>
    </location>
</feature>
<sequence>MAQDQGPGSRVSTCKVIVHILDVNDNAPVITIIPLVMAVNTASDYSSSFAAPVSASWEEPGGPQSGVALSLIPEGAAQESLVALVSTLDRDSDSNGQVHCALYGHEHFRLQPAYAGSYLVLTTTPLDRERIPEYNLTLVAQDLGSPPLSTMRPYTVRVADENDNAPLFARPVYEVSVLENNFPGAYLTTVVARDPDLGRNGKVTYRLLETKEGQDRDLVSAYVSVDSDSGVLRARRRFDREALAELEVALEARDGGSPSQWGQTVVRLVVEDQNDHAPEVIFPLLSNGSALVPLPRGVPPGFLVTRVQARDEDEGPNAELTYSLTHSDGDPGALALHPHTGELSLRRQLSPWPIDPLTLVVTVQDNGRPSLSCTTTLMLVPAPASPPGGNMVLVPPPPLPPPSREEQAGLQKGRLQRATGRRPDLSTIFIGVLAGGCGLLLVAIVTVASSYQGRGLIGRKVFFKCSKRSGLASTESWTSGSQRSSRGSDSKDSESLAESYPLSVTDEVEEEEEVETVSSSNSRNSGVSLSPSPGERSETSKGSVSAPFHSTSPWKEDKSAASLGTQSSPDECSVKDSGKGDSEYNDSDSDIGGERMKKISLQMAEKQAGVPVSMERRTFKDPKRSSLIQEYPKSKNLSSHCDNVYKIAFSSSSIHQHHSQLRNINFHTQDSELKEYYYQVCAPQSERLLSVYERAPNSGTIMPLSTLLRQNNGLNRPTENTLPLHTSEISTSF</sequence>
<evidence type="ECO:0000256" key="5">
    <source>
        <dbReference type="ARBA" id="ARBA00022737"/>
    </source>
</evidence>
<evidence type="ECO:0000256" key="6">
    <source>
        <dbReference type="ARBA" id="ARBA00022837"/>
    </source>
</evidence>
<evidence type="ECO:0000256" key="12">
    <source>
        <dbReference type="SAM" id="MobiDB-lite"/>
    </source>
</evidence>
<dbReference type="Proteomes" id="UP000002280">
    <property type="component" value="Chromosome 7"/>
</dbReference>
<feature type="compositionally biased region" description="Acidic residues" evidence="12">
    <location>
        <begin position="506"/>
        <end position="515"/>
    </location>
</feature>
<dbReference type="InParanoid" id="F6ZCS7"/>
<keyword evidence="10" id="KW-0325">Glycoprotein</keyword>
<evidence type="ECO:0000259" key="14">
    <source>
        <dbReference type="PROSITE" id="PS50268"/>
    </source>
</evidence>
<evidence type="ECO:0000256" key="3">
    <source>
        <dbReference type="ARBA" id="ARBA00022692"/>
    </source>
</evidence>
<feature type="compositionally biased region" description="Low complexity" evidence="12">
    <location>
        <begin position="473"/>
        <end position="485"/>
    </location>
</feature>
<dbReference type="InterPro" id="IPR050174">
    <property type="entry name" value="Protocadherin/Cadherin-CA"/>
</dbReference>
<dbReference type="PROSITE" id="PS00232">
    <property type="entry name" value="CADHERIN_1"/>
    <property type="match status" value="3"/>
</dbReference>
<accession>F6ZCS7</accession>
<dbReference type="OMA" id="QYTIRLM"/>
<evidence type="ECO:0000313" key="16">
    <source>
        <dbReference type="Proteomes" id="UP000002280"/>
    </source>
</evidence>
<dbReference type="GO" id="GO:0045202">
    <property type="term" value="C:synapse"/>
    <property type="evidence" value="ECO:0000318"/>
    <property type="project" value="GO_Central"/>
</dbReference>